<dbReference type="Gene3D" id="3.40.50.1970">
    <property type="match status" value="1"/>
</dbReference>
<comment type="pathway">
    <text evidence="9">Metabolic intermediate biosynthesis; chorismate biosynthesis; chorismate from D-erythrose 4-phosphate and phosphoenolpyruvate: step 2/7.</text>
</comment>
<dbReference type="EC" id="4.2.3.4" evidence="9 10"/>
<sequence>MIVVQHRTGQYSIEFLEIAEVRRRLGQGHFLVTDENVARHWGGAIGDLLPTLVLPPGEPTKSVAMLERVARWLAQSGATRRSKVVAFGGGVIGDLAGLAAATYMRGVELIQVPTTLLAQVDSSVGGKVGIDLPEGKNLVGAFHAPTAVWIPLEALSTLPKREFINGAAEVWKYAFAVDSALLSSLESHPLVPESPKLKDVIARCIDLKRQIVEQDERDERGIRAVLNFGHTIGHALERASNYESLLHGEAIAIGMAVEARIGEELELSPTGIADQIDRGLSGQGLPVRSELLEDGKSVLEAMRTDKKAEEGRLAFSLLTGLGACKLVTDVPEKVILRAIERTCRTSVRD</sequence>
<protein>
    <recommendedName>
        <fullName evidence="9 10">3-dehydroquinate synthase</fullName>
        <shortName evidence="9">DHQS</shortName>
        <ecNumber evidence="9 10">4.2.3.4</ecNumber>
    </recommendedName>
</protein>
<proteinExistence type="inferred from homology"/>
<evidence type="ECO:0000259" key="11">
    <source>
        <dbReference type="Pfam" id="PF01761"/>
    </source>
</evidence>
<dbReference type="PIRSF" id="PIRSF001455">
    <property type="entry name" value="DHQ_synth"/>
    <property type="match status" value="1"/>
</dbReference>
<feature type="binding site" evidence="9">
    <location>
        <position position="247"/>
    </location>
    <ligand>
        <name>Zn(2+)</name>
        <dbReference type="ChEBI" id="CHEBI:29105"/>
    </ligand>
</feature>
<dbReference type="GO" id="GO:0003856">
    <property type="term" value="F:3-dehydroquinate synthase activity"/>
    <property type="evidence" value="ECO:0007669"/>
    <property type="project" value="UniProtKB-UniRule"/>
</dbReference>
<accession>A0A809R7K9</accession>
<evidence type="ECO:0000256" key="3">
    <source>
        <dbReference type="ARBA" id="ARBA00022723"/>
    </source>
</evidence>
<dbReference type="PANTHER" id="PTHR43622">
    <property type="entry name" value="3-DEHYDROQUINATE SYNTHASE"/>
    <property type="match status" value="1"/>
</dbReference>
<evidence type="ECO:0000256" key="7">
    <source>
        <dbReference type="ARBA" id="ARBA00023239"/>
    </source>
</evidence>
<dbReference type="GO" id="GO:0000166">
    <property type="term" value="F:nucleotide binding"/>
    <property type="evidence" value="ECO:0007669"/>
    <property type="project" value="UniProtKB-KW"/>
</dbReference>
<keyword evidence="6 9" id="KW-0520">NAD</keyword>
<evidence type="ECO:0000313" key="14">
    <source>
        <dbReference type="Proteomes" id="UP000662873"/>
    </source>
</evidence>
<dbReference type="GO" id="GO:0008652">
    <property type="term" value="P:amino acid biosynthetic process"/>
    <property type="evidence" value="ECO:0007669"/>
    <property type="project" value="UniProtKB-KW"/>
</dbReference>
<dbReference type="Proteomes" id="UP000662873">
    <property type="component" value="Chromosome"/>
</dbReference>
<dbReference type="GO" id="GO:0009423">
    <property type="term" value="P:chorismate biosynthetic process"/>
    <property type="evidence" value="ECO:0007669"/>
    <property type="project" value="UniProtKB-UniRule"/>
</dbReference>
<dbReference type="AlphaFoldDB" id="A0A809R7K9"/>
<keyword evidence="5 9" id="KW-0862">Zinc</keyword>
<comment type="cofactor">
    <cofactor evidence="1 9">
        <name>NAD(+)</name>
        <dbReference type="ChEBI" id="CHEBI:57540"/>
    </cofactor>
</comment>
<evidence type="ECO:0000256" key="6">
    <source>
        <dbReference type="ARBA" id="ARBA00023027"/>
    </source>
</evidence>
<feature type="binding site" evidence="9">
    <location>
        <position position="136"/>
    </location>
    <ligand>
        <name>NAD(+)</name>
        <dbReference type="ChEBI" id="CHEBI:57540"/>
    </ligand>
</feature>
<evidence type="ECO:0000256" key="8">
    <source>
        <dbReference type="ARBA" id="ARBA00023285"/>
    </source>
</evidence>
<evidence type="ECO:0000313" key="13">
    <source>
        <dbReference type="EMBL" id="BBO22668.1"/>
    </source>
</evidence>
<evidence type="ECO:0000256" key="10">
    <source>
        <dbReference type="NCBIfam" id="TIGR01357"/>
    </source>
</evidence>
<dbReference type="InterPro" id="IPR056179">
    <property type="entry name" value="DHQS_C"/>
</dbReference>
<dbReference type="PANTHER" id="PTHR43622:SF1">
    <property type="entry name" value="3-DEHYDROQUINATE SYNTHASE"/>
    <property type="match status" value="1"/>
</dbReference>
<evidence type="ECO:0000256" key="9">
    <source>
        <dbReference type="HAMAP-Rule" id="MF_00110"/>
    </source>
</evidence>
<evidence type="ECO:0000256" key="1">
    <source>
        <dbReference type="ARBA" id="ARBA00001911"/>
    </source>
</evidence>
<comment type="cofactor">
    <cofactor evidence="9">
        <name>Co(2+)</name>
        <dbReference type="ChEBI" id="CHEBI:48828"/>
    </cofactor>
    <cofactor evidence="9">
        <name>Zn(2+)</name>
        <dbReference type="ChEBI" id="CHEBI:29105"/>
    </cofactor>
    <text evidence="9">Binds 1 divalent metal cation per subunit. Can use either Co(2+) or Zn(2+).</text>
</comment>
<organism evidence="13 14">
    <name type="scientific">Candidatus Nitrosymbiomonas proteolyticus</name>
    <dbReference type="NCBI Taxonomy" id="2608984"/>
    <lineage>
        <taxon>Bacteria</taxon>
        <taxon>Bacillati</taxon>
        <taxon>Armatimonadota</taxon>
        <taxon>Armatimonadota incertae sedis</taxon>
        <taxon>Candidatus Nitrosymbiomonas</taxon>
    </lineage>
</organism>
<evidence type="ECO:0000256" key="5">
    <source>
        <dbReference type="ARBA" id="ARBA00022833"/>
    </source>
</evidence>
<keyword evidence="7 9" id="KW-0456">Lyase</keyword>
<dbReference type="GO" id="GO:0009073">
    <property type="term" value="P:aromatic amino acid family biosynthetic process"/>
    <property type="evidence" value="ECO:0007669"/>
    <property type="project" value="UniProtKB-KW"/>
</dbReference>
<comment type="function">
    <text evidence="9">Catalyzes the conversion of 3-deoxy-D-arabino-heptulosonate 7-phosphate (DAHP) to dehydroquinate (DHQ).</text>
</comment>
<comment type="catalytic activity">
    <reaction evidence="9">
        <text>7-phospho-2-dehydro-3-deoxy-D-arabino-heptonate = 3-dehydroquinate + phosphate</text>
        <dbReference type="Rhea" id="RHEA:21968"/>
        <dbReference type="ChEBI" id="CHEBI:32364"/>
        <dbReference type="ChEBI" id="CHEBI:43474"/>
        <dbReference type="ChEBI" id="CHEBI:58394"/>
        <dbReference type="EC" id="4.2.3.4"/>
    </reaction>
</comment>
<evidence type="ECO:0000256" key="2">
    <source>
        <dbReference type="ARBA" id="ARBA00001947"/>
    </source>
</evidence>
<dbReference type="KEGG" id="npy:NPRO_02630"/>
<comment type="cofactor">
    <cofactor evidence="2">
        <name>Zn(2+)</name>
        <dbReference type="ChEBI" id="CHEBI:29105"/>
    </cofactor>
</comment>
<feature type="binding site" evidence="9">
    <location>
        <position position="127"/>
    </location>
    <ligand>
        <name>NAD(+)</name>
        <dbReference type="ChEBI" id="CHEBI:57540"/>
    </ligand>
</feature>
<keyword evidence="3 9" id="KW-0479">Metal-binding</keyword>
<dbReference type="GO" id="GO:0046872">
    <property type="term" value="F:metal ion binding"/>
    <property type="evidence" value="ECO:0007669"/>
    <property type="project" value="UniProtKB-KW"/>
</dbReference>
<dbReference type="InterPro" id="IPR030960">
    <property type="entry name" value="DHQS/DOIS_N"/>
</dbReference>
<feature type="domain" description="3-dehydroquinate synthase N-terminal" evidence="11">
    <location>
        <begin position="52"/>
        <end position="164"/>
    </location>
</feature>
<feature type="binding site" evidence="9">
    <location>
        <begin position="114"/>
        <end position="115"/>
    </location>
    <ligand>
        <name>NAD(+)</name>
        <dbReference type="ChEBI" id="CHEBI:57540"/>
    </ligand>
</feature>
<evidence type="ECO:0000259" key="12">
    <source>
        <dbReference type="Pfam" id="PF24621"/>
    </source>
</evidence>
<reference evidence="13" key="1">
    <citation type="journal article" name="DNA Res.">
        <title>The physiological potential of anammox bacteria as revealed by their core genome structure.</title>
        <authorList>
            <person name="Okubo T."/>
            <person name="Toyoda A."/>
            <person name="Fukuhara K."/>
            <person name="Uchiyama I."/>
            <person name="Harigaya Y."/>
            <person name="Kuroiwa M."/>
            <person name="Suzuki T."/>
            <person name="Murakami Y."/>
            <person name="Suwa Y."/>
            <person name="Takami H."/>
        </authorList>
    </citation>
    <scope>NUCLEOTIDE SEQUENCE</scope>
    <source>
        <strain evidence="13">317325-2</strain>
    </source>
</reference>
<feature type="binding site" evidence="9">
    <location>
        <position position="230"/>
    </location>
    <ligand>
        <name>Zn(2+)</name>
        <dbReference type="ChEBI" id="CHEBI:29105"/>
    </ligand>
</feature>
<dbReference type="CDD" id="cd08195">
    <property type="entry name" value="DHQS"/>
    <property type="match status" value="1"/>
</dbReference>
<feature type="domain" description="3-dehydroquinate synthase C-terminal" evidence="12">
    <location>
        <begin position="166"/>
        <end position="308"/>
    </location>
</feature>
<dbReference type="InterPro" id="IPR016037">
    <property type="entry name" value="DHQ_synth_AroB"/>
</dbReference>
<dbReference type="FunFam" id="3.40.50.1970:FF:000007">
    <property type="entry name" value="Pentafunctional AROM polypeptide"/>
    <property type="match status" value="1"/>
</dbReference>
<dbReference type="EMBL" id="AP021858">
    <property type="protein sequence ID" value="BBO22668.1"/>
    <property type="molecule type" value="Genomic_DNA"/>
</dbReference>
<dbReference type="SUPFAM" id="SSF56796">
    <property type="entry name" value="Dehydroquinate synthase-like"/>
    <property type="match status" value="1"/>
</dbReference>
<feature type="binding site" evidence="9">
    <location>
        <begin position="90"/>
        <end position="94"/>
    </location>
    <ligand>
        <name>NAD(+)</name>
        <dbReference type="ChEBI" id="CHEBI:57540"/>
    </ligand>
</feature>
<keyword evidence="9" id="KW-0028">Amino-acid biosynthesis</keyword>
<dbReference type="InterPro" id="IPR050071">
    <property type="entry name" value="Dehydroquinate_synthase"/>
</dbReference>
<evidence type="ECO:0000256" key="4">
    <source>
        <dbReference type="ARBA" id="ARBA00022741"/>
    </source>
</evidence>
<comment type="subcellular location">
    <subcellularLocation>
        <location evidence="9">Cytoplasm</location>
    </subcellularLocation>
</comment>
<comment type="similarity">
    <text evidence="9">Belongs to the sugar phosphate cyclases superfamily. Dehydroquinate synthase family.</text>
</comment>
<dbReference type="InterPro" id="IPR030963">
    <property type="entry name" value="DHQ_synth_fam"/>
</dbReference>
<dbReference type="HAMAP" id="MF_00110">
    <property type="entry name" value="DHQ_synthase"/>
    <property type="match status" value="1"/>
</dbReference>
<comment type="caution">
    <text evidence="9">Lacks conserved residue(s) required for the propagation of feature annotation.</text>
</comment>
<keyword evidence="9" id="KW-0963">Cytoplasm</keyword>
<keyword evidence="4 9" id="KW-0547">Nucleotide-binding</keyword>
<dbReference type="UniPathway" id="UPA00053">
    <property type="reaction ID" value="UER00085"/>
</dbReference>
<dbReference type="NCBIfam" id="TIGR01357">
    <property type="entry name" value="aroB"/>
    <property type="match status" value="1"/>
</dbReference>
<dbReference type="GO" id="GO:0005737">
    <property type="term" value="C:cytoplasm"/>
    <property type="evidence" value="ECO:0007669"/>
    <property type="project" value="UniProtKB-SubCell"/>
</dbReference>
<feature type="binding site" evidence="9">
    <location>
        <position position="169"/>
    </location>
    <ligand>
        <name>Zn(2+)</name>
        <dbReference type="ChEBI" id="CHEBI:29105"/>
    </ligand>
</feature>
<dbReference type="Pfam" id="PF01761">
    <property type="entry name" value="DHQ_synthase"/>
    <property type="match status" value="1"/>
</dbReference>
<gene>
    <name evidence="9" type="primary">aroB</name>
    <name evidence="13" type="ORF">NPRO_02630</name>
</gene>
<keyword evidence="9" id="KW-0057">Aromatic amino acid biosynthesis</keyword>
<dbReference type="Pfam" id="PF24621">
    <property type="entry name" value="DHQS_C"/>
    <property type="match status" value="1"/>
</dbReference>
<keyword evidence="8 9" id="KW-0170">Cobalt</keyword>
<name>A0A809R7K9_9BACT</name>
<dbReference type="Gene3D" id="1.20.1090.10">
    <property type="entry name" value="Dehydroquinate synthase-like - alpha domain"/>
    <property type="match status" value="1"/>
</dbReference>